<comment type="caution">
    <text evidence="2">The sequence shown here is derived from an EMBL/GenBank/DDBJ whole genome shotgun (WGS) entry which is preliminary data.</text>
</comment>
<reference evidence="2 3" key="1">
    <citation type="submission" date="2015-12" db="EMBL/GenBank/DDBJ databases">
        <title>Bacillus cereus Group isolate.</title>
        <authorList>
            <person name="Kovac J."/>
        </authorList>
    </citation>
    <scope>NUCLEOTIDE SEQUENCE [LARGE SCALE GENOMIC DNA]</scope>
    <source>
        <strain evidence="2 3">FSL K6-0073</strain>
    </source>
</reference>
<accession>A0A9X0MJM7</accession>
<dbReference type="AlphaFoldDB" id="A0A9X0MJM7"/>
<proteinExistence type="predicted"/>
<name>A0A9X0MJM7_BACCE</name>
<evidence type="ECO:0000313" key="3">
    <source>
        <dbReference type="Proteomes" id="UP000075476"/>
    </source>
</evidence>
<dbReference type="PROSITE" id="PS51257">
    <property type="entry name" value="PROKAR_LIPOPROTEIN"/>
    <property type="match status" value="1"/>
</dbReference>
<dbReference type="RefSeq" id="WP_061662237.1">
    <property type="nucleotide sequence ID" value="NZ_LOMO01000001.1"/>
</dbReference>
<dbReference type="Proteomes" id="UP000075476">
    <property type="component" value="Unassembled WGS sequence"/>
</dbReference>
<protein>
    <recommendedName>
        <fullName evidence="4">Lipoprotein</fullName>
    </recommendedName>
</protein>
<evidence type="ECO:0000256" key="1">
    <source>
        <dbReference type="SAM" id="MobiDB-lite"/>
    </source>
</evidence>
<evidence type="ECO:0008006" key="4">
    <source>
        <dbReference type="Google" id="ProtNLM"/>
    </source>
</evidence>
<feature type="region of interest" description="Disordered" evidence="1">
    <location>
        <begin position="153"/>
        <end position="177"/>
    </location>
</feature>
<sequence length="177" mass="20540">MQRKSLFLAISTLSLLLISGCGDELSNDAEKEINNYTKYDKMTRELTRKVLDTIPKGKERTYTDIQHSYIISDNQDKRTYQFLVPYELTNDTKFTDNDKMKHYGYLTFSESNYYIDICSSPDVKEKQLIIKHLENGDFSIRYILPENSQPQVAFSESNTTEYRSGKNSTGTITHTEL</sequence>
<evidence type="ECO:0000313" key="2">
    <source>
        <dbReference type="EMBL" id="KXY50910.1"/>
    </source>
</evidence>
<dbReference type="EMBL" id="LOMO01000001">
    <property type="protein sequence ID" value="KXY50910.1"/>
    <property type="molecule type" value="Genomic_DNA"/>
</dbReference>
<organism evidence="2 3">
    <name type="scientific">Bacillus cereus</name>
    <dbReference type="NCBI Taxonomy" id="1396"/>
    <lineage>
        <taxon>Bacteria</taxon>
        <taxon>Bacillati</taxon>
        <taxon>Bacillota</taxon>
        <taxon>Bacilli</taxon>
        <taxon>Bacillales</taxon>
        <taxon>Bacillaceae</taxon>
        <taxon>Bacillus</taxon>
        <taxon>Bacillus cereus group</taxon>
    </lineage>
</organism>
<gene>
    <name evidence="2" type="ORF">AT268_30660</name>
</gene>